<sequence>MIWAGIPVFLLPMGILTRYFNQSDLEEIKRAVGEAESKTSAEIVPFFAESSHHYKEWAWLGAFLMGGVTGVSFYTIQNLYGLVWDGESLFAVLSVWIGAIFGLSITAIFPKLRINLVSTSAKQYFVDLRAKEAFLDEEVFRTKDRTGILIYISLYEHFVRVLPDKEIARVVPKSEWNEAVRLIVEGMKSNQKKEGIVSSILFCGELLKKYNIQREKDDKNEISNEIRDGGKLM</sequence>
<feature type="transmembrane region" description="Helical" evidence="1">
    <location>
        <begin position="57"/>
        <end position="76"/>
    </location>
</feature>
<dbReference type="OrthoDB" id="5825388at2"/>
<evidence type="ECO:0000313" key="2">
    <source>
        <dbReference type="EMBL" id="PJZ83896.1"/>
    </source>
</evidence>
<keyword evidence="3" id="KW-1185">Reference proteome</keyword>
<proteinExistence type="predicted"/>
<gene>
    <name evidence="2" type="ORF">CH364_14110</name>
</gene>
<accession>A0A2N0AHW7</accession>
<dbReference type="Proteomes" id="UP000232145">
    <property type="component" value="Unassembled WGS sequence"/>
</dbReference>
<dbReference type="EMBL" id="NPDX01000004">
    <property type="protein sequence ID" value="PJZ83896.1"/>
    <property type="molecule type" value="Genomic_DNA"/>
</dbReference>
<dbReference type="AlphaFoldDB" id="A0A2N0AHW7"/>
<keyword evidence="1" id="KW-1133">Transmembrane helix</keyword>
<comment type="caution">
    <text evidence="2">The sequence shown here is derived from an EMBL/GenBank/DDBJ whole genome shotgun (WGS) entry which is preliminary data.</text>
</comment>
<dbReference type="RefSeq" id="WP_100744303.1">
    <property type="nucleotide sequence ID" value="NZ_NPDW01000002.1"/>
</dbReference>
<feature type="transmembrane region" description="Helical" evidence="1">
    <location>
        <begin position="88"/>
        <end position="109"/>
    </location>
</feature>
<evidence type="ECO:0000313" key="3">
    <source>
        <dbReference type="Proteomes" id="UP000232145"/>
    </source>
</evidence>
<evidence type="ECO:0000256" key="1">
    <source>
        <dbReference type="SAM" id="Phobius"/>
    </source>
</evidence>
<keyword evidence="1" id="KW-0472">Membrane</keyword>
<protein>
    <recommendedName>
        <fullName evidence="4">TPM domain-containing protein</fullName>
    </recommendedName>
</protein>
<organism evidence="2 3">
    <name type="scientific">Leptospira harrisiae</name>
    <dbReference type="NCBI Taxonomy" id="2023189"/>
    <lineage>
        <taxon>Bacteria</taxon>
        <taxon>Pseudomonadati</taxon>
        <taxon>Spirochaetota</taxon>
        <taxon>Spirochaetia</taxon>
        <taxon>Leptospirales</taxon>
        <taxon>Leptospiraceae</taxon>
        <taxon>Leptospira</taxon>
    </lineage>
</organism>
<reference evidence="2 3" key="1">
    <citation type="submission" date="2017-07" db="EMBL/GenBank/DDBJ databases">
        <title>Leptospira spp. isolated from tropical soils.</title>
        <authorList>
            <person name="Thibeaux R."/>
            <person name="Iraola G."/>
            <person name="Ferres I."/>
            <person name="Bierque E."/>
            <person name="Girault D."/>
            <person name="Soupe-Gilbert M.-E."/>
            <person name="Picardeau M."/>
            <person name="Goarant C."/>
        </authorList>
    </citation>
    <scope>NUCLEOTIDE SEQUENCE [LARGE SCALE GENOMIC DNA]</scope>
    <source>
        <strain evidence="2 3">FH2-B-A1</strain>
    </source>
</reference>
<keyword evidence="1" id="KW-0812">Transmembrane</keyword>
<name>A0A2N0AHW7_9LEPT</name>
<dbReference type="Gene3D" id="3.10.310.50">
    <property type="match status" value="1"/>
</dbReference>
<evidence type="ECO:0008006" key="4">
    <source>
        <dbReference type="Google" id="ProtNLM"/>
    </source>
</evidence>